<name>A0A078AQB7_STYLE</name>
<dbReference type="Proteomes" id="UP000039865">
    <property type="component" value="Unassembled WGS sequence"/>
</dbReference>
<proteinExistence type="predicted"/>
<gene>
    <name evidence="2" type="primary">Contig17064.g18180</name>
    <name evidence="2" type="ORF">STYLEM_13203</name>
</gene>
<dbReference type="AlphaFoldDB" id="A0A078AQB7"/>
<keyword evidence="3" id="KW-1185">Reference proteome</keyword>
<dbReference type="InParanoid" id="A0A078AQB7"/>
<sequence>MVFLVQEEIQFKKLSIKSSKNQFHQSTSKHKKALSDLTNLVRPHSSRIQENLSKRYYIGDYLCIQYLEDCGILDRILTGEQCPHFRVYKGKPYFQLSKVQNRISGSVLECNQCTFEKQELLDQRFAQKCSDHNLLNLNLLILCNYFNSYCKLSHELCSFFENSNINFRLIDPMQSGKSQLLSNSTHHILINQCKNASKEELPMIFIHGQHVDIQRVLAIAQKGTFLSIIGKSRCLHCEKKINSSTSHQKIQASKQPLHDFCCQTCHIDICKTQINLENYFQRKPIMQLAEELPQQGNQIMYQQTFKKSKSPRATQTKKLAKPTQMRQSICATSNNSLMLREDVRKSMNLTFR</sequence>
<evidence type="ECO:0000256" key="1">
    <source>
        <dbReference type="SAM" id="MobiDB-lite"/>
    </source>
</evidence>
<reference evidence="2 3" key="1">
    <citation type="submission" date="2014-06" db="EMBL/GenBank/DDBJ databases">
        <authorList>
            <person name="Swart Estienne"/>
        </authorList>
    </citation>
    <scope>NUCLEOTIDE SEQUENCE [LARGE SCALE GENOMIC DNA]</scope>
    <source>
        <strain evidence="2 3">130c</strain>
    </source>
</reference>
<accession>A0A078AQB7</accession>
<organism evidence="2 3">
    <name type="scientific">Stylonychia lemnae</name>
    <name type="common">Ciliate</name>
    <dbReference type="NCBI Taxonomy" id="5949"/>
    <lineage>
        <taxon>Eukaryota</taxon>
        <taxon>Sar</taxon>
        <taxon>Alveolata</taxon>
        <taxon>Ciliophora</taxon>
        <taxon>Intramacronucleata</taxon>
        <taxon>Spirotrichea</taxon>
        <taxon>Stichotrichia</taxon>
        <taxon>Sporadotrichida</taxon>
        <taxon>Oxytrichidae</taxon>
        <taxon>Stylonychinae</taxon>
        <taxon>Stylonychia</taxon>
    </lineage>
</organism>
<evidence type="ECO:0000313" key="3">
    <source>
        <dbReference type="Proteomes" id="UP000039865"/>
    </source>
</evidence>
<feature type="compositionally biased region" description="Polar residues" evidence="1">
    <location>
        <begin position="305"/>
        <end position="317"/>
    </location>
</feature>
<protein>
    <submittedName>
        <fullName evidence="2">Uncharacterized protein</fullName>
    </submittedName>
</protein>
<dbReference type="EMBL" id="CCKQ01012521">
    <property type="protein sequence ID" value="CDW84146.1"/>
    <property type="molecule type" value="Genomic_DNA"/>
</dbReference>
<feature type="region of interest" description="Disordered" evidence="1">
    <location>
        <begin position="305"/>
        <end position="325"/>
    </location>
</feature>
<evidence type="ECO:0000313" key="2">
    <source>
        <dbReference type="EMBL" id="CDW84146.1"/>
    </source>
</evidence>